<dbReference type="Gene3D" id="1.10.287.130">
    <property type="match status" value="1"/>
</dbReference>
<dbReference type="PROSITE" id="PS50109">
    <property type="entry name" value="HIS_KIN"/>
    <property type="match status" value="1"/>
</dbReference>
<dbReference type="InterPro" id="IPR050980">
    <property type="entry name" value="2C_sensor_his_kinase"/>
</dbReference>
<keyword evidence="3" id="KW-0597">Phosphoprotein</keyword>
<evidence type="ECO:0000313" key="11">
    <source>
        <dbReference type="EMBL" id="SCZ65690.1"/>
    </source>
</evidence>
<comment type="catalytic activity">
    <reaction evidence="1">
        <text>ATP + protein L-histidine = ADP + protein N-phospho-L-histidine.</text>
        <dbReference type="EC" id="2.7.13.3"/>
    </reaction>
</comment>
<organism evidence="11 12">
    <name type="scientific">Thiohalomonas denitrificans</name>
    <dbReference type="NCBI Taxonomy" id="415747"/>
    <lineage>
        <taxon>Bacteria</taxon>
        <taxon>Pseudomonadati</taxon>
        <taxon>Pseudomonadota</taxon>
        <taxon>Gammaproteobacteria</taxon>
        <taxon>Thiohalomonadales</taxon>
        <taxon>Thiohalomonadaceae</taxon>
        <taxon>Thiohalomonas</taxon>
    </lineage>
</organism>
<dbReference type="Gene3D" id="6.10.340.10">
    <property type="match status" value="1"/>
</dbReference>
<evidence type="ECO:0000256" key="8">
    <source>
        <dbReference type="SAM" id="Phobius"/>
    </source>
</evidence>
<feature type="domain" description="Histidine kinase" evidence="9">
    <location>
        <begin position="361"/>
        <end position="560"/>
    </location>
</feature>
<keyword evidence="5" id="KW-0547">Nucleotide-binding</keyword>
<dbReference type="SUPFAM" id="SSF55785">
    <property type="entry name" value="PYP-like sensor domain (PAS domain)"/>
    <property type="match status" value="1"/>
</dbReference>
<accession>A0A1G5QVW4</accession>
<dbReference type="Proteomes" id="UP000199648">
    <property type="component" value="Unassembled WGS sequence"/>
</dbReference>
<dbReference type="EMBL" id="FMWD01000010">
    <property type="protein sequence ID" value="SCZ65690.1"/>
    <property type="molecule type" value="Genomic_DNA"/>
</dbReference>
<feature type="domain" description="PAS" evidence="10">
    <location>
        <begin position="236"/>
        <end position="270"/>
    </location>
</feature>
<dbReference type="InterPro" id="IPR013656">
    <property type="entry name" value="PAS_4"/>
</dbReference>
<dbReference type="InterPro" id="IPR005467">
    <property type="entry name" value="His_kinase_dom"/>
</dbReference>
<dbReference type="STRING" id="415747.SAMN03097708_02867"/>
<evidence type="ECO:0000256" key="2">
    <source>
        <dbReference type="ARBA" id="ARBA00012438"/>
    </source>
</evidence>
<dbReference type="CDD" id="cd00082">
    <property type="entry name" value="HisKA"/>
    <property type="match status" value="1"/>
</dbReference>
<dbReference type="Pfam" id="PF08448">
    <property type="entry name" value="PAS_4"/>
    <property type="match status" value="1"/>
</dbReference>
<dbReference type="PANTHER" id="PTHR44936">
    <property type="entry name" value="SENSOR PROTEIN CREC"/>
    <property type="match status" value="1"/>
</dbReference>
<dbReference type="CDD" id="cd00130">
    <property type="entry name" value="PAS"/>
    <property type="match status" value="1"/>
</dbReference>
<dbReference type="PROSITE" id="PS50112">
    <property type="entry name" value="PAS"/>
    <property type="match status" value="1"/>
</dbReference>
<evidence type="ECO:0000259" key="10">
    <source>
        <dbReference type="PROSITE" id="PS50112"/>
    </source>
</evidence>
<dbReference type="PRINTS" id="PR00344">
    <property type="entry name" value="BCTRLSENSOR"/>
</dbReference>
<dbReference type="SMART" id="SM00387">
    <property type="entry name" value="HATPase_c"/>
    <property type="match status" value="1"/>
</dbReference>
<evidence type="ECO:0000256" key="4">
    <source>
        <dbReference type="ARBA" id="ARBA00022679"/>
    </source>
</evidence>
<dbReference type="InterPro" id="IPR003661">
    <property type="entry name" value="HisK_dim/P_dom"/>
</dbReference>
<evidence type="ECO:0000256" key="6">
    <source>
        <dbReference type="ARBA" id="ARBA00022777"/>
    </source>
</evidence>
<dbReference type="GO" id="GO:0005524">
    <property type="term" value="F:ATP binding"/>
    <property type="evidence" value="ECO:0007669"/>
    <property type="project" value="UniProtKB-KW"/>
</dbReference>
<dbReference type="Pfam" id="PF02518">
    <property type="entry name" value="HATPase_c"/>
    <property type="match status" value="1"/>
</dbReference>
<dbReference type="OrthoDB" id="9815750at2"/>
<keyword evidence="4" id="KW-0808">Transferase</keyword>
<keyword evidence="8" id="KW-0472">Membrane</keyword>
<evidence type="ECO:0000256" key="3">
    <source>
        <dbReference type="ARBA" id="ARBA00022553"/>
    </source>
</evidence>
<feature type="transmembrane region" description="Helical" evidence="8">
    <location>
        <begin position="17"/>
        <end position="39"/>
    </location>
</feature>
<dbReference type="AlphaFoldDB" id="A0A1G5QVW4"/>
<dbReference type="GO" id="GO:0000155">
    <property type="term" value="F:phosphorelay sensor kinase activity"/>
    <property type="evidence" value="ECO:0007669"/>
    <property type="project" value="InterPro"/>
</dbReference>
<evidence type="ECO:0000256" key="5">
    <source>
        <dbReference type="ARBA" id="ARBA00022741"/>
    </source>
</evidence>
<dbReference type="InterPro" id="IPR000014">
    <property type="entry name" value="PAS"/>
</dbReference>
<dbReference type="EC" id="2.7.13.3" evidence="2"/>
<dbReference type="Gene3D" id="3.30.565.10">
    <property type="entry name" value="Histidine kinase-like ATPase, C-terminal domain"/>
    <property type="match status" value="1"/>
</dbReference>
<keyword evidence="8" id="KW-0812">Transmembrane</keyword>
<proteinExistence type="predicted"/>
<dbReference type="PANTHER" id="PTHR44936:SF10">
    <property type="entry name" value="SENSOR PROTEIN RSTB"/>
    <property type="match status" value="1"/>
</dbReference>
<keyword evidence="7" id="KW-0067">ATP-binding</keyword>
<keyword evidence="8" id="KW-1133">Transmembrane helix</keyword>
<protein>
    <recommendedName>
        <fullName evidence="2">histidine kinase</fullName>
        <ecNumber evidence="2">2.7.13.3</ecNumber>
    </recommendedName>
</protein>
<dbReference type="GO" id="GO:0005886">
    <property type="term" value="C:plasma membrane"/>
    <property type="evidence" value="ECO:0007669"/>
    <property type="project" value="UniProtKB-SubCell"/>
</dbReference>
<reference evidence="11 12" key="1">
    <citation type="submission" date="2016-10" db="EMBL/GenBank/DDBJ databases">
        <authorList>
            <person name="de Groot N.N."/>
        </authorList>
    </citation>
    <scope>NUCLEOTIDE SEQUENCE [LARGE SCALE GENOMIC DNA]</scope>
    <source>
        <strain evidence="11 12">HLD2</strain>
    </source>
</reference>
<gene>
    <name evidence="11" type="ORF">SAMN03097708_02867</name>
</gene>
<keyword evidence="6" id="KW-0418">Kinase</keyword>
<name>A0A1G5QVW4_9GAMM</name>
<dbReference type="Gene3D" id="3.30.450.20">
    <property type="entry name" value="PAS domain"/>
    <property type="match status" value="1"/>
</dbReference>
<sequence>MKINPGSSRSLRLGHKLILVIVFVVALSSMATTVLFFVYGQDIVRESIWTDMKKLLLNKDEQLLSHVTRRDYWSMFRIVQSLSSSHIVDSAWIMDKDGYMLAHSDPDSYPVLSKSTEALHADISHQISGVSGSLGTLYMEINGAAIASSLAPLKKLVYLGNFLVLTISVGFACFFSRHITRRFNRIFHEVQKAARGHPGDVDEVRFAEDDEIQRLASELKHAFHGLADSLENTRFAQEFYNSVLSTVPDIVLVVEADGTIIYANAQHEQLGYPLHQLLGIRWQSLFKQTPALQPHGDTSSGWLTGEGVVSVNGRKFPALITLSTLSSYDIVAIQNIETVKALERQMHYANTFAALGKLSANFAHEIKNTISPIRLLYRIDHHTEQDIAIMEQSIKQVDGLVTKYLNFARTDTAVSDFSVRMDRIALELLSLHDSQVQEKQLTVKTQLEPAPLYYNEEALRSIIKNLLLNAIDASPHGACIWLTLHTRDEQVVLTMADMGEGISDDDKERIFEPFFTTKPSGSGIGLATVNHHVQSMSGHMIVRDRPEGGAFFTVILPKNRQHTFNPEKLQPLPES</sequence>
<feature type="transmembrane region" description="Helical" evidence="8">
    <location>
        <begin position="156"/>
        <end position="175"/>
    </location>
</feature>
<keyword evidence="12" id="KW-1185">Reference proteome</keyword>
<evidence type="ECO:0000256" key="1">
    <source>
        <dbReference type="ARBA" id="ARBA00000085"/>
    </source>
</evidence>
<dbReference type="SUPFAM" id="SSF55874">
    <property type="entry name" value="ATPase domain of HSP90 chaperone/DNA topoisomerase II/histidine kinase"/>
    <property type="match status" value="1"/>
</dbReference>
<dbReference type="InterPro" id="IPR035965">
    <property type="entry name" value="PAS-like_dom_sf"/>
</dbReference>
<dbReference type="InterPro" id="IPR004358">
    <property type="entry name" value="Sig_transdc_His_kin-like_C"/>
</dbReference>
<evidence type="ECO:0000313" key="12">
    <source>
        <dbReference type="Proteomes" id="UP000199648"/>
    </source>
</evidence>
<evidence type="ECO:0000256" key="7">
    <source>
        <dbReference type="ARBA" id="ARBA00022840"/>
    </source>
</evidence>
<evidence type="ECO:0000259" key="9">
    <source>
        <dbReference type="PROSITE" id="PS50109"/>
    </source>
</evidence>
<dbReference type="InterPro" id="IPR003594">
    <property type="entry name" value="HATPase_dom"/>
</dbReference>
<dbReference type="RefSeq" id="WP_092998528.1">
    <property type="nucleotide sequence ID" value="NZ_FMWD01000010.1"/>
</dbReference>
<dbReference type="InterPro" id="IPR036890">
    <property type="entry name" value="HATPase_C_sf"/>
</dbReference>